<accession>A0A0H2R667</accession>
<dbReference type="Proteomes" id="UP000053477">
    <property type="component" value="Unassembled WGS sequence"/>
</dbReference>
<keyword evidence="1" id="KW-0812">Transmembrane</keyword>
<dbReference type="EMBL" id="KQ086144">
    <property type="protein sequence ID" value="KLO07359.1"/>
    <property type="molecule type" value="Genomic_DNA"/>
</dbReference>
<evidence type="ECO:0000313" key="3">
    <source>
        <dbReference type="EMBL" id="KLO07359.1"/>
    </source>
</evidence>
<evidence type="ECO:0000259" key="2">
    <source>
        <dbReference type="Pfam" id="PF20151"/>
    </source>
</evidence>
<feature type="transmembrane region" description="Helical" evidence="1">
    <location>
        <begin position="208"/>
        <end position="228"/>
    </location>
</feature>
<feature type="transmembrane region" description="Helical" evidence="1">
    <location>
        <begin position="81"/>
        <end position="103"/>
    </location>
</feature>
<dbReference type="OrthoDB" id="2756498at2759"/>
<protein>
    <recommendedName>
        <fullName evidence="2">DUF6533 domain-containing protein</fullName>
    </recommendedName>
</protein>
<keyword evidence="1" id="KW-1133">Transmembrane helix</keyword>
<dbReference type="Pfam" id="PF20151">
    <property type="entry name" value="DUF6533"/>
    <property type="match status" value="1"/>
</dbReference>
<feature type="transmembrane region" description="Helical" evidence="1">
    <location>
        <begin position="12"/>
        <end position="32"/>
    </location>
</feature>
<reference evidence="3 4" key="1">
    <citation type="submission" date="2015-04" db="EMBL/GenBank/DDBJ databases">
        <title>Complete genome sequence of Schizopora paradoxa KUC8140, a cosmopolitan wood degrader in East Asia.</title>
        <authorList>
            <consortium name="DOE Joint Genome Institute"/>
            <person name="Min B."/>
            <person name="Park H."/>
            <person name="Jang Y."/>
            <person name="Kim J.-J."/>
            <person name="Kim K.H."/>
            <person name="Pangilinan J."/>
            <person name="Lipzen A."/>
            <person name="Riley R."/>
            <person name="Grigoriev I.V."/>
            <person name="Spatafora J.W."/>
            <person name="Choi I.-G."/>
        </authorList>
    </citation>
    <scope>NUCLEOTIDE SEQUENCE [LARGE SCALE GENOMIC DNA]</scope>
    <source>
        <strain evidence="3 4">KUC8140</strain>
    </source>
</reference>
<keyword evidence="1" id="KW-0472">Membrane</keyword>
<name>A0A0H2R667_9AGAM</name>
<proteinExistence type="predicted"/>
<feature type="transmembrane region" description="Helical" evidence="1">
    <location>
        <begin position="44"/>
        <end position="69"/>
    </location>
</feature>
<feature type="domain" description="DUF6533" evidence="2">
    <location>
        <begin position="15"/>
        <end position="59"/>
    </location>
</feature>
<keyword evidence="4" id="KW-1185">Reference proteome</keyword>
<dbReference type="InParanoid" id="A0A0H2R667"/>
<dbReference type="AlphaFoldDB" id="A0A0H2R667"/>
<organism evidence="3 4">
    <name type="scientific">Schizopora paradoxa</name>
    <dbReference type="NCBI Taxonomy" id="27342"/>
    <lineage>
        <taxon>Eukaryota</taxon>
        <taxon>Fungi</taxon>
        <taxon>Dikarya</taxon>
        <taxon>Basidiomycota</taxon>
        <taxon>Agaricomycotina</taxon>
        <taxon>Agaricomycetes</taxon>
        <taxon>Hymenochaetales</taxon>
        <taxon>Schizoporaceae</taxon>
        <taxon>Schizopora</taxon>
    </lineage>
</organism>
<sequence length="302" mass="33950">MSISTDFYISQFYQYAAVSTISVVSYEYLITFEHELRYLWRRRVTFGGMLLFLCRYLPFTAAIQIYAFVTTTNFDISHCFAVARAGSSLVYIQCLLTIVVLFTRSYAIWGGGRRIFLILLVVWLGIAAGSSYAIFRFINGFFPIPLHTSRGCILIVGNNDVWIDLAISIFCETLSLGILLTKTVYYLRELGSGGSRQSILQVMTEDGIVYFGFAIIITTTNLIIVRNVTANLRAFMLIMQGSLQTIMCSRLLFHTFVVAETSVIASGGRAEFSKRTLPPMVMAPRQSYVTQTETIELDSVLS</sequence>
<dbReference type="InterPro" id="IPR045340">
    <property type="entry name" value="DUF6533"/>
</dbReference>
<evidence type="ECO:0000313" key="4">
    <source>
        <dbReference type="Proteomes" id="UP000053477"/>
    </source>
</evidence>
<feature type="transmembrane region" description="Helical" evidence="1">
    <location>
        <begin position="165"/>
        <end position="187"/>
    </location>
</feature>
<gene>
    <name evidence="3" type="ORF">SCHPADRAFT_652592</name>
</gene>
<feature type="transmembrane region" description="Helical" evidence="1">
    <location>
        <begin position="115"/>
        <end position="135"/>
    </location>
</feature>
<evidence type="ECO:0000256" key="1">
    <source>
        <dbReference type="SAM" id="Phobius"/>
    </source>
</evidence>